<dbReference type="EMBL" id="CP087714">
    <property type="protein sequence ID" value="XAT64026.1"/>
    <property type="molecule type" value="Genomic_DNA"/>
</dbReference>
<organism evidence="1 2">
    <name type="scientific">Geoglobus acetivorans</name>
    <dbReference type="NCBI Taxonomy" id="565033"/>
    <lineage>
        <taxon>Archaea</taxon>
        <taxon>Methanobacteriati</taxon>
        <taxon>Methanobacteriota</taxon>
        <taxon>Archaeoglobi</taxon>
        <taxon>Archaeoglobales</taxon>
        <taxon>Archaeoglobaceae</taxon>
        <taxon>Geoglobus</taxon>
    </lineage>
</organism>
<reference evidence="1 2" key="1">
    <citation type="submission" date="2021-11" db="EMBL/GenBank/DDBJ databases">
        <title>Whole genome of Geoglobus acetivorans.</title>
        <authorList>
            <person name="Liu D."/>
        </authorList>
    </citation>
    <scope>NUCLEOTIDE SEQUENCE [LARGE SCALE GENOMIC DNA]</scope>
    <source>
        <strain evidence="1 2">SBH6</strain>
    </source>
</reference>
<dbReference type="RefSeq" id="WP_193806579.1">
    <property type="nucleotide sequence ID" value="NZ_CP087714.1"/>
</dbReference>
<evidence type="ECO:0000313" key="1">
    <source>
        <dbReference type="EMBL" id="XAT64026.1"/>
    </source>
</evidence>
<evidence type="ECO:0000313" key="2">
    <source>
        <dbReference type="Proteomes" id="UP001492541"/>
    </source>
</evidence>
<proteinExistence type="predicted"/>
<accession>A0ABZ3H476</accession>
<gene>
    <name evidence="1" type="ORF">LPQ35_01275</name>
</gene>
<sequence length="176" mass="19723">MLIFVMMSMASLAMAANTAKMKPVMTTERNELHKNINVIKIDPKIKNATPYWIIIAAGNIEKGRAATFKYIDSSTNLTKEEKVELKKFVKELWRKYRVRAIKDGNVTLITLNSKAGINLTHEEEVMLEKVAQSDKISRIGIDSCGLLPPLQKGENLSRLPAYACNYGISFLDCVMG</sequence>
<name>A0ABZ3H476_GEOAI</name>
<keyword evidence="2" id="KW-1185">Reference proteome</keyword>
<dbReference type="GeneID" id="90448274"/>
<dbReference type="Proteomes" id="UP001492541">
    <property type="component" value="Chromosome"/>
</dbReference>
<protein>
    <submittedName>
        <fullName evidence="1">Uncharacterized protein</fullName>
    </submittedName>
</protein>